<dbReference type="Ensembl" id="ENSSRHT00000003439.1">
    <property type="protein sequence ID" value="ENSSRHP00000003316.1"/>
    <property type="gene ID" value="ENSSRHG00000002261.1"/>
</dbReference>
<evidence type="ECO:0000313" key="8">
    <source>
        <dbReference type="Proteomes" id="UP000472270"/>
    </source>
</evidence>
<evidence type="ECO:0000256" key="4">
    <source>
        <dbReference type="ARBA" id="ARBA00022989"/>
    </source>
</evidence>
<comment type="subcellular location">
    <subcellularLocation>
        <location evidence="1">Membrane</location>
    </subcellularLocation>
</comment>
<dbReference type="Pfam" id="PF01130">
    <property type="entry name" value="CD36"/>
    <property type="match status" value="1"/>
</dbReference>
<keyword evidence="8" id="KW-1185">Reference proteome</keyword>
<dbReference type="Proteomes" id="UP000472270">
    <property type="component" value="Unassembled WGS sequence"/>
</dbReference>
<dbReference type="GO" id="GO:0016020">
    <property type="term" value="C:membrane"/>
    <property type="evidence" value="ECO:0007669"/>
    <property type="project" value="UniProtKB-SubCell"/>
</dbReference>
<evidence type="ECO:0000256" key="6">
    <source>
        <dbReference type="ARBA" id="ARBA00023180"/>
    </source>
</evidence>
<dbReference type="AlphaFoldDB" id="A0A673FQX3"/>
<reference evidence="7" key="2">
    <citation type="submission" date="2025-09" db="UniProtKB">
        <authorList>
            <consortium name="Ensembl"/>
        </authorList>
    </citation>
    <scope>IDENTIFICATION</scope>
</reference>
<evidence type="ECO:0000256" key="3">
    <source>
        <dbReference type="ARBA" id="ARBA00022692"/>
    </source>
</evidence>
<sequence>FKPLYIYTNMMLSTMQVVLENGTEAFSVFQNPPPPVYMQFYFFNLTNPAEVLDGDRPFVLQIGPYTYRSVMALKTCARLVFLLMCDRREGHSHDCVFAAVFSCTSFP</sequence>
<keyword evidence="4" id="KW-1133">Transmembrane helix</keyword>
<name>A0A673FQX3_9TELE</name>
<dbReference type="PRINTS" id="PR01609">
    <property type="entry name" value="CD36FAMILY"/>
</dbReference>
<dbReference type="GO" id="GO:0006898">
    <property type="term" value="P:receptor-mediated endocytosis"/>
    <property type="evidence" value="ECO:0007669"/>
    <property type="project" value="TreeGrafter"/>
</dbReference>
<dbReference type="GO" id="GO:0005044">
    <property type="term" value="F:scavenger receptor activity"/>
    <property type="evidence" value="ECO:0007669"/>
    <property type="project" value="TreeGrafter"/>
</dbReference>
<dbReference type="InterPro" id="IPR002159">
    <property type="entry name" value="CD36_fam"/>
</dbReference>
<dbReference type="GO" id="GO:0005737">
    <property type="term" value="C:cytoplasm"/>
    <property type="evidence" value="ECO:0007669"/>
    <property type="project" value="TreeGrafter"/>
</dbReference>
<organism evidence="7 8">
    <name type="scientific">Sinocyclocheilus rhinocerous</name>
    <dbReference type="NCBI Taxonomy" id="307959"/>
    <lineage>
        <taxon>Eukaryota</taxon>
        <taxon>Metazoa</taxon>
        <taxon>Chordata</taxon>
        <taxon>Craniata</taxon>
        <taxon>Vertebrata</taxon>
        <taxon>Euteleostomi</taxon>
        <taxon>Actinopterygii</taxon>
        <taxon>Neopterygii</taxon>
        <taxon>Teleostei</taxon>
        <taxon>Ostariophysi</taxon>
        <taxon>Cypriniformes</taxon>
        <taxon>Cyprinidae</taxon>
        <taxon>Cyprininae</taxon>
        <taxon>Sinocyclocheilus</taxon>
    </lineage>
</organism>
<protein>
    <submittedName>
        <fullName evidence="7">Uncharacterized protein</fullName>
    </submittedName>
</protein>
<evidence type="ECO:0000313" key="7">
    <source>
        <dbReference type="Ensembl" id="ENSSRHP00000003316.1"/>
    </source>
</evidence>
<keyword evidence="3" id="KW-0812">Transmembrane</keyword>
<evidence type="ECO:0000256" key="5">
    <source>
        <dbReference type="ARBA" id="ARBA00023136"/>
    </source>
</evidence>
<comment type="similarity">
    <text evidence="2">Belongs to the CD36 family.</text>
</comment>
<proteinExistence type="inferred from homology"/>
<keyword evidence="5" id="KW-0472">Membrane</keyword>
<accession>A0A673FQX3</accession>
<dbReference type="GO" id="GO:0006622">
    <property type="term" value="P:protein targeting to lysosome"/>
    <property type="evidence" value="ECO:0007669"/>
    <property type="project" value="TreeGrafter"/>
</dbReference>
<dbReference type="PANTHER" id="PTHR11923">
    <property type="entry name" value="SCAVENGER RECEPTOR CLASS B TYPE-1 SR-B1"/>
    <property type="match status" value="1"/>
</dbReference>
<evidence type="ECO:0000256" key="2">
    <source>
        <dbReference type="ARBA" id="ARBA00010532"/>
    </source>
</evidence>
<reference evidence="7" key="1">
    <citation type="submission" date="2025-08" db="UniProtKB">
        <authorList>
            <consortium name="Ensembl"/>
        </authorList>
    </citation>
    <scope>IDENTIFICATION</scope>
</reference>
<evidence type="ECO:0000256" key="1">
    <source>
        <dbReference type="ARBA" id="ARBA00004370"/>
    </source>
</evidence>
<dbReference type="PANTHER" id="PTHR11923:SF112">
    <property type="entry name" value="LYSOSOME MEMBRANE PROTEIN 2"/>
    <property type="match status" value="1"/>
</dbReference>
<keyword evidence="6" id="KW-0325">Glycoprotein</keyword>